<dbReference type="Gene3D" id="1.20.140.10">
    <property type="entry name" value="Butyryl-CoA Dehydrogenase, subunit A, domain 3"/>
    <property type="match status" value="1"/>
</dbReference>
<dbReference type="Pfam" id="PF02770">
    <property type="entry name" value="Acyl-CoA_dh_M"/>
    <property type="match status" value="1"/>
</dbReference>
<reference evidence="10" key="1">
    <citation type="submission" date="2023-07" db="EMBL/GenBank/DDBJ databases">
        <title>Bacterial whole genome sequence for Sphingobium sp. HBC34.</title>
        <authorList>
            <person name="Le V."/>
            <person name="Ko S.-R."/>
            <person name="Ahn C.-Y."/>
            <person name="Oh H.-M."/>
        </authorList>
    </citation>
    <scope>NUCLEOTIDE SEQUENCE</scope>
    <source>
        <strain evidence="10">HBC34</strain>
    </source>
</reference>
<comment type="cofactor">
    <cofactor evidence="1 6">
        <name>FAD</name>
        <dbReference type="ChEBI" id="CHEBI:57692"/>
    </cofactor>
</comment>
<organism evidence="10 11">
    <name type="scientific">Sphingobium cyanobacteriorum</name>
    <dbReference type="NCBI Taxonomy" id="3063954"/>
    <lineage>
        <taxon>Bacteria</taxon>
        <taxon>Pseudomonadati</taxon>
        <taxon>Pseudomonadota</taxon>
        <taxon>Alphaproteobacteria</taxon>
        <taxon>Sphingomonadales</taxon>
        <taxon>Sphingomonadaceae</taxon>
        <taxon>Sphingobium</taxon>
    </lineage>
</organism>
<dbReference type="InterPro" id="IPR009075">
    <property type="entry name" value="AcylCo_DH/oxidase_C"/>
</dbReference>
<evidence type="ECO:0000256" key="4">
    <source>
        <dbReference type="ARBA" id="ARBA00022827"/>
    </source>
</evidence>
<evidence type="ECO:0000256" key="2">
    <source>
        <dbReference type="ARBA" id="ARBA00009347"/>
    </source>
</evidence>
<dbReference type="Pfam" id="PF02771">
    <property type="entry name" value="Acyl-CoA_dh_N"/>
    <property type="match status" value="1"/>
</dbReference>
<dbReference type="Gene3D" id="2.40.110.10">
    <property type="entry name" value="Butyryl-CoA Dehydrogenase, subunit A, domain 2"/>
    <property type="match status" value="1"/>
</dbReference>
<sequence>MQLDPSAELKAFREDVRAFFERDYPQDLIEKLRAGMILDRADQVRNQQALQSRGWLAISWPKEHGGPGWDSAHRHVFEEEADRAGVPAIVPMAVIYVGPVIYTFGTEEQKRRWLPAILDSTHFWGQGYSEPEAGSDLASLRMTAERDGDHYVLNGSKIWTSYGHWADWIFCLARTSREARKQDGISFLCAEMSSPGISVHPIVSLDGVHHLNRIDFDNVRVPVSQRIGEEGKGWHYATFLLQGERLSYAHVARKREDVKLLRALAARLPGDDGRTLISTPLTAARIAKCEIDVETLGISVSRALAAGDAVSSAEVSALKIAATQTAQHITELFVELAGRGGAAFADRHRYDWHGTMPMVESFAPPAMAAYLFERAQTIYGGATEVQKNIIWRAIANR</sequence>
<feature type="domain" description="Acyl-CoA dehydrogenase/oxidase N-terminal" evidence="9">
    <location>
        <begin position="7"/>
        <end position="119"/>
    </location>
</feature>
<dbReference type="PANTHER" id="PTHR43292:SF3">
    <property type="entry name" value="ACYL-COA DEHYDROGENASE FADE29"/>
    <property type="match status" value="1"/>
</dbReference>
<keyword evidence="11" id="KW-1185">Reference proteome</keyword>
<dbReference type="InterPro" id="IPR006091">
    <property type="entry name" value="Acyl-CoA_Oxase/DH_mid-dom"/>
</dbReference>
<dbReference type="EMBL" id="JAUQOM010000008">
    <property type="protein sequence ID" value="MDO7836430.1"/>
    <property type="molecule type" value="Genomic_DNA"/>
</dbReference>
<evidence type="ECO:0000259" key="7">
    <source>
        <dbReference type="Pfam" id="PF00441"/>
    </source>
</evidence>
<protein>
    <submittedName>
        <fullName evidence="10">Acyl-CoA dehydrogenase family protein</fullName>
    </submittedName>
</protein>
<dbReference type="InterPro" id="IPR052161">
    <property type="entry name" value="Mycobact_Acyl-CoA_DH"/>
</dbReference>
<proteinExistence type="inferred from homology"/>
<dbReference type="Proteomes" id="UP001176471">
    <property type="component" value="Unassembled WGS sequence"/>
</dbReference>
<evidence type="ECO:0000313" key="10">
    <source>
        <dbReference type="EMBL" id="MDO7836430.1"/>
    </source>
</evidence>
<dbReference type="InterPro" id="IPR009100">
    <property type="entry name" value="AcylCoA_DH/oxidase_NM_dom_sf"/>
</dbReference>
<dbReference type="InterPro" id="IPR036250">
    <property type="entry name" value="AcylCo_DH-like_C"/>
</dbReference>
<evidence type="ECO:0000256" key="3">
    <source>
        <dbReference type="ARBA" id="ARBA00022630"/>
    </source>
</evidence>
<keyword evidence="4 6" id="KW-0274">FAD</keyword>
<feature type="domain" description="Acyl-CoA oxidase/dehydrogenase middle" evidence="8">
    <location>
        <begin position="127"/>
        <end position="219"/>
    </location>
</feature>
<dbReference type="Pfam" id="PF00441">
    <property type="entry name" value="Acyl-CoA_dh_1"/>
    <property type="match status" value="1"/>
</dbReference>
<comment type="similarity">
    <text evidence="2 6">Belongs to the acyl-CoA dehydrogenase family.</text>
</comment>
<name>A0ABT8ZPG7_9SPHN</name>
<accession>A0ABT8ZPG7</accession>
<dbReference type="SUPFAM" id="SSF56645">
    <property type="entry name" value="Acyl-CoA dehydrogenase NM domain-like"/>
    <property type="match status" value="1"/>
</dbReference>
<dbReference type="InterPro" id="IPR037069">
    <property type="entry name" value="AcylCoA_DH/ox_N_sf"/>
</dbReference>
<evidence type="ECO:0000259" key="9">
    <source>
        <dbReference type="Pfam" id="PF02771"/>
    </source>
</evidence>
<gene>
    <name evidence="10" type="ORF">Q4610_15375</name>
</gene>
<comment type="caution">
    <text evidence="10">The sequence shown here is derived from an EMBL/GenBank/DDBJ whole genome shotgun (WGS) entry which is preliminary data.</text>
</comment>
<evidence type="ECO:0000256" key="1">
    <source>
        <dbReference type="ARBA" id="ARBA00001974"/>
    </source>
</evidence>
<dbReference type="SUPFAM" id="SSF47203">
    <property type="entry name" value="Acyl-CoA dehydrogenase C-terminal domain-like"/>
    <property type="match status" value="1"/>
</dbReference>
<keyword evidence="5 6" id="KW-0560">Oxidoreductase</keyword>
<dbReference type="InterPro" id="IPR013786">
    <property type="entry name" value="AcylCoA_DH/ox_N"/>
</dbReference>
<dbReference type="RefSeq" id="WP_304536847.1">
    <property type="nucleotide sequence ID" value="NZ_JAUQOM010000008.1"/>
</dbReference>
<evidence type="ECO:0000259" key="8">
    <source>
        <dbReference type="Pfam" id="PF02770"/>
    </source>
</evidence>
<keyword evidence="3 6" id="KW-0285">Flavoprotein</keyword>
<dbReference type="Gene3D" id="1.10.540.10">
    <property type="entry name" value="Acyl-CoA dehydrogenase/oxidase, N-terminal domain"/>
    <property type="match status" value="1"/>
</dbReference>
<evidence type="ECO:0000313" key="11">
    <source>
        <dbReference type="Proteomes" id="UP001176471"/>
    </source>
</evidence>
<feature type="domain" description="Acyl-CoA dehydrogenase/oxidase C-terminal" evidence="7">
    <location>
        <begin position="231"/>
        <end position="394"/>
    </location>
</feature>
<dbReference type="PANTHER" id="PTHR43292">
    <property type="entry name" value="ACYL-COA DEHYDROGENASE"/>
    <property type="match status" value="1"/>
</dbReference>
<dbReference type="InterPro" id="IPR046373">
    <property type="entry name" value="Acyl-CoA_Oxase/DH_mid-dom_sf"/>
</dbReference>
<evidence type="ECO:0000256" key="6">
    <source>
        <dbReference type="RuleBase" id="RU362125"/>
    </source>
</evidence>
<evidence type="ECO:0000256" key="5">
    <source>
        <dbReference type="ARBA" id="ARBA00023002"/>
    </source>
</evidence>